<evidence type="ECO:0000313" key="2">
    <source>
        <dbReference type="EMBL" id="TNV81627.1"/>
    </source>
</evidence>
<feature type="transmembrane region" description="Helical" evidence="1">
    <location>
        <begin position="158"/>
        <end position="180"/>
    </location>
</feature>
<sequence>MATYSFICLTNTCFSTFSWIFDLRKLRLSLMMDQQSYSSSLFLSIFSVMQATLCGKKYISCEFSSALSSWFFTQWYWSLTLSSSASIQSMIASSFFTNSSFYLFISAISSSILLSSCSVYLLSSAISLLIDFSLFCFSSICSQIALICDSSYQIALDWASITFCLSLMSLTNFSFSYDWISSMNFLLSAIAQVPSSIHLIMLDISSSLQDYTLAR</sequence>
<feature type="transmembrane region" description="Helical" evidence="1">
    <location>
        <begin position="101"/>
        <end position="121"/>
    </location>
</feature>
<feature type="transmembrane region" description="Helical" evidence="1">
    <location>
        <begin position="128"/>
        <end position="146"/>
    </location>
</feature>
<reference evidence="2" key="1">
    <citation type="submission" date="2019-06" db="EMBL/GenBank/DDBJ databases">
        <authorList>
            <person name="Zheng W."/>
        </authorList>
    </citation>
    <scope>NUCLEOTIDE SEQUENCE</scope>
    <source>
        <strain evidence="2">QDHG01</strain>
    </source>
</reference>
<dbReference type="EMBL" id="RRYP01005908">
    <property type="protein sequence ID" value="TNV81627.1"/>
    <property type="molecule type" value="Genomic_DNA"/>
</dbReference>
<evidence type="ECO:0000313" key="3">
    <source>
        <dbReference type="Proteomes" id="UP000785679"/>
    </source>
</evidence>
<keyword evidence="1" id="KW-1133">Transmembrane helix</keyword>
<organism evidence="2 3">
    <name type="scientific">Halteria grandinella</name>
    <dbReference type="NCBI Taxonomy" id="5974"/>
    <lineage>
        <taxon>Eukaryota</taxon>
        <taxon>Sar</taxon>
        <taxon>Alveolata</taxon>
        <taxon>Ciliophora</taxon>
        <taxon>Intramacronucleata</taxon>
        <taxon>Spirotrichea</taxon>
        <taxon>Stichotrichia</taxon>
        <taxon>Sporadotrichida</taxon>
        <taxon>Halteriidae</taxon>
        <taxon>Halteria</taxon>
    </lineage>
</organism>
<evidence type="ECO:0000256" key="1">
    <source>
        <dbReference type="SAM" id="Phobius"/>
    </source>
</evidence>
<proteinExistence type="predicted"/>
<comment type="caution">
    <text evidence="2">The sequence shown here is derived from an EMBL/GenBank/DDBJ whole genome shotgun (WGS) entry which is preliminary data.</text>
</comment>
<gene>
    <name evidence="2" type="ORF">FGO68_gene5888</name>
</gene>
<accession>A0A8J8NU18</accession>
<protein>
    <submittedName>
        <fullName evidence="2">Uncharacterized protein</fullName>
    </submittedName>
</protein>
<name>A0A8J8NU18_HALGN</name>
<keyword evidence="1" id="KW-0472">Membrane</keyword>
<keyword evidence="1" id="KW-0812">Transmembrane</keyword>
<dbReference type="AlphaFoldDB" id="A0A8J8NU18"/>
<keyword evidence="3" id="KW-1185">Reference proteome</keyword>
<dbReference type="Proteomes" id="UP000785679">
    <property type="component" value="Unassembled WGS sequence"/>
</dbReference>